<feature type="region of interest" description="Disordered" evidence="1">
    <location>
        <begin position="26"/>
        <end position="46"/>
    </location>
</feature>
<reference evidence="3" key="1">
    <citation type="submission" date="2020-10" db="EMBL/GenBank/DDBJ databases">
        <authorList>
            <person name="Han B."/>
            <person name="Lu T."/>
            <person name="Zhao Q."/>
            <person name="Huang X."/>
            <person name="Zhao Y."/>
        </authorList>
    </citation>
    <scope>NUCLEOTIDE SEQUENCE</scope>
</reference>
<dbReference type="AlphaFoldDB" id="A0A811P5Y7"/>
<feature type="region of interest" description="Disordered" evidence="1">
    <location>
        <begin position="467"/>
        <end position="527"/>
    </location>
</feature>
<dbReference type="InterPro" id="IPR012337">
    <property type="entry name" value="RNaseH-like_sf"/>
</dbReference>
<feature type="compositionally biased region" description="Basic and acidic residues" evidence="1">
    <location>
        <begin position="382"/>
        <end position="397"/>
    </location>
</feature>
<dbReference type="InterPro" id="IPR007021">
    <property type="entry name" value="DUF659"/>
</dbReference>
<comment type="caution">
    <text evidence="3">The sequence shown here is derived from an EMBL/GenBank/DDBJ whole genome shotgun (WGS) entry which is preliminary data.</text>
</comment>
<proteinExistence type="predicted"/>
<dbReference type="PANTHER" id="PTHR32166:SF74">
    <property type="entry name" value="OS05G0256350 PROTEIN"/>
    <property type="match status" value="1"/>
</dbReference>
<name>A0A811P5Y7_9POAL</name>
<organism evidence="3 4">
    <name type="scientific">Miscanthus lutarioriparius</name>
    <dbReference type="NCBI Taxonomy" id="422564"/>
    <lineage>
        <taxon>Eukaryota</taxon>
        <taxon>Viridiplantae</taxon>
        <taxon>Streptophyta</taxon>
        <taxon>Embryophyta</taxon>
        <taxon>Tracheophyta</taxon>
        <taxon>Spermatophyta</taxon>
        <taxon>Magnoliopsida</taxon>
        <taxon>Liliopsida</taxon>
        <taxon>Poales</taxon>
        <taxon>Poaceae</taxon>
        <taxon>PACMAD clade</taxon>
        <taxon>Panicoideae</taxon>
        <taxon>Andropogonodae</taxon>
        <taxon>Andropogoneae</taxon>
        <taxon>Saccharinae</taxon>
        <taxon>Miscanthus</taxon>
    </lineage>
</organism>
<dbReference type="EMBL" id="CAJGYO010000006">
    <property type="protein sequence ID" value="CAD6238129.1"/>
    <property type="molecule type" value="Genomic_DNA"/>
</dbReference>
<evidence type="ECO:0000313" key="4">
    <source>
        <dbReference type="Proteomes" id="UP000604825"/>
    </source>
</evidence>
<protein>
    <recommendedName>
        <fullName evidence="2">DUF659 domain-containing protein</fullName>
    </recommendedName>
</protein>
<feature type="compositionally biased region" description="Acidic residues" evidence="1">
    <location>
        <begin position="477"/>
        <end position="486"/>
    </location>
</feature>
<evidence type="ECO:0000259" key="2">
    <source>
        <dbReference type="Pfam" id="PF04937"/>
    </source>
</evidence>
<keyword evidence="4" id="KW-1185">Reference proteome</keyword>
<gene>
    <name evidence="3" type="ORF">NCGR_LOCUS25442</name>
</gene>
<evidence type="ECO:0000313" key="3">
    <source>
        <dbReference type="EMBL" id="CAD6238129.1"/>
    </source>
</evidence>
<sequence>MSCSDDDVDRRCANVEVYMPLPDLEEGVLDSSVGSDPTTTASSSTLEDIPSLIERDITKLPPDLAAQAVDKKRKARSQDPGWKYGWWPDPSKDFVQCIFCRKQNQQLKNSPGQYRSPSYHDVRTPLLERAVNKTTELRKKHEEAWKEYGCTIMSDGWTDISHRHLINFLANSLAGTFFLGSVDASSEIANANMLAGLLEKQIDKVGKEHVVQIVTNNGANFKAVGRLLMERIPHLFWTPCAAHCLDLLLEDIGKIKEFHICINMAQNVTRFIYKHGRVLDLMRNKIGGDLMRPTITRFATSFLTLAAIKDSLQRKPDLLKEVLKYYDNRWENQMEQQLYGAALYLNPSKFFALKEKDRRQAGRPRIMFNQVMWKMVTDDEEQNKISKQTEDYERAEGESFSQPGAIRDRDRKNYKPVQEGGGDAMTWAVVDEAIGATQGLEGRNLPRAAATRAAVAAPVRCTYARNRKRPRNTVTQDIDEVDDEDQDQHVDSAIAMEEDEESVPTETGDGPTGDGDGCFTFNVDLLN</sequence>
<evidence type="ECO:0000256" key="1">
    <source>
        <dbReference type="SAM" id="MobiDB-lite"/>
    </source>
</evidence>
<dbReference type="PANTHER" id="PTHR32166">
    <property type="entry name" value="OSJNBA0013A04.12 PROTEIN"/>
    <property type="match status" value="1"/>
</dbReference>
<feature type="domain" description="DUF659" evidence="2">
    <location>
        <begin position="117"/>
        <end position="268"/>
    </location>
</feature>
<accession>A0A811P5Y7</accession>
<dbReference type="SUPFAM" id="SSF53098">
    <property type="entry name" value="Ribonuclease H-like"/>
    <property type="match status" value="1"/>
</dbReference>
<feature type="region of interest" description="Disordered" evidence="1">
    <location>
        <begin position="379"/>
        <end position="419"/>
    </location>
</feature>
<dbReference type="Proteomes" id="UP000604825">
    <property type="component" value="Unassembled WGS sequence"/>
</dbReference>
<dbReference type="Pfam" id="PF04937">
    <property type="entry name" value="DUF659"/>
    <property type="match status" value="1"/>
</dbReference>
<feature type="compositionally biased region" description="Polar residues" evidence="1">
    <location>
        <begin position="32"/>
        <end position="46"/>
    </location>
</feature>